<reference evidence="2 3" key="1">
    <citation type="submission" date="2017-03" db="EMBL/GenBank/DDBJ databases">
        <title>Genome sequence of Clostridium hungatei DSM 14427.</title>
        <authorList>
            <person name="Poehlein A."/>
            <person name="Daniel R."/>
        </authorList>
    </citation>
    <scope>NUCLEOTIDE SEQUENCE [LARGE SCALE GENOMIC DNA]</scope>
    <source>
        <strain evidence="2 3">DSM 14427</strain>
    </source>
</reference>
<comment type="caution">
    <text evidence="2">The sequence shown here is derived from an EMBL/GenBank/DDBJ whole genome shotgun (WGS) entry which is preliminary data.</text>
</comment>
<organism evidence="2 3">
    <name type="scientific">Ruminiclostridium hungatei</name>
    <name type="common">Clostridium hungatei</name>
    <dbReference type="NCBI Taxonomy" id="48256"/>
    <lineage>
        <taxon>Bacteria</taxon>
        <taxon>Bacillati</taxon>
        <taxon>Bacillota</taxon>
        <taxon>Clostridia</taxon>
        <taxon>Eubacteriales</taxon>
        <taxon>Oscillospiraceae</taxon>
        <taxon>Ruminiclostridium</taxon>
    </lineage>
</organism>
<dbReference type="RefSeq" id="WP_080065168.1">
    <property type="nucleotide sequence ID" value="NZ_MZGX01000018.1"/>
</dbReference>
<feature type="domain" description="Prenylated flavin chaperone LpdD-like" evidence="1">
    <location>
        <begin position="8"/>
        <end position="111"/>
    </location>
</feature>
<dbReference type="OrthoDB" id="5878625at2"/>
<evidence type="ECO:0000313" key="3">
    <source>
        <dbReference type="Proteomes" id="UP000191554"/>
    </source>
</evidence>
<evidence type="ECO:0000259" key="1">
    <source>
        <dbReference type="Pfam" id="PF21758"/>
    </source>
</evidence>
<dbReference type="STRING" id="48256.CLHUN_27120"/>
<protein>
    <recommendedName>
        <fullName evidence="1">Prenylated flavin chaperone LpdD-like domain-containing protein</fullName>
    </recommendedName>
</protein>
<dbReference type="EMBL" id="MZGX01000018">
    <property type="protein sequence ID" value="OPX43367.1"/>
    <property type="molecule type" value="Genomic_DNA"/>
</dbReference>
<accession>A0A1V4SJD8</accession>
<dbReference type="Pfam" id="PF21758">
    <property type="entry name" value="PAC_bac"/>
    <property type="match status" value="1"/>
</dbReference>
<keyword evidence="3" id="KW-1185">Reference proteome</keyword>
<dbReference type="InterPro" id="IPR048844">
    <property type="entry name" value="LpdD_chaperone-like"/>
</dbReference>
<sequence length="116" mass="12904">MIEIVRKKNRLELKMMAAGMGDDLCVMLTGGDRPHLGAVTVGSGTGDLKTFTFDRHKENIITELFSSRLKREYAGNFAVCCGIHMNNISQEELELVIQLCRDMAEELCALLKNRAG</sequence>
<dbReference type="Proteomes" id="UP000191554">
    <property type="component" value="Unassembled WGS sequence"/>
</dbReference>
<evidence type="ECO:0000313" key="2">
    <source>
        <dbReference type="EMBL" id="OPX43367.1"/>
    </source>
</evidence>
<gene>
    <name evidence="2" type="ORF">CLHUN_27120</name>
</gene>
<name>A0A1V4SJD8_RUMHU</name>
<proteinExistence type="predicted"/>
<dbReference type="AlphaFoldDB" id="A0A1V4SJD8"/>